<feature type="transmembrane region" description="Helical" evidence="1">
    <location>
        <begin position="65"/>
        <end position="84"/>
    </location>
</feature>
<dbReference type="EMBL" id="CP022129">
    <property type="protein sequence ID" value="ASF48148.1"/>
    <property type="molecule type" value="Genomic_DNA"/>
</dbReference>
<dbReference type="KEGG" id="mpsy:CEK71_19930"/>
<dbReference type="Proteomes" id="UP000197019">
    <property type="component" value="Chromosome"/>
</dbReference>
<evidence type="ECO:0000313" key="3">
    <source>
        <dbReference type="Proteomes" id="UP000197019"/>
    </source>
</evidence>
<organism evidence="2 3">
    <name type="scientific">Methylovulum psychrotolerans</name>
    <dbReference type="NCBI Taxonomy" id="1704499"/>
    <lineage>
        <taxon>Bacteria</taxon>
        <taxon>Pseudomonadati</taxon>
        <taxon>Pseudomonadota</taxon>
        <taxon>Gammaproteobacteria</taxon>
        <taxon>Methylococcales</taxon>
        <taxon>Methylococcaceae</taxon>
        <taxon>Methylovulum</taxon>
    </lineage>
</organism>
<evidence type="ECO:0000256" key="1">
    <source>
        <dbReference type="SAM" id="Phobius"/>
    </source>
</evidence>
<proteinExistence type="predicted"/>
<keyword evidence="3" id="KW-1185">Reference proteome</keyword>
<evidence type="ECO:0000313" key="2">
    <source>
        <dbReference type="EMBL" id="ASF48148.1"/>
    </source>
</evidence>
<keyword evidence="1" id="KW-0472">Membrane</keyword>
<sequence length="85" mass="9499">MHPSDYQACAIGAIPLNGILSALFLSLQGSIYSWVFAIVSIFVYLGAIYCSALAIKHTRQLIGKLAFSLLLAFYLSPFWLFIYYL</sequence>
<dbReference type="RefSeq" id="WP_088621018.1">
    <property type="nucleotide sequence ID" value="NZ_CP022129.1"/>
</dbReference>
<name>A0A1Z4C3R6_9GAMM</name>
<accession>A0A1Z4C3R6</accession>
<dbReference type="AlphaFoldDB" id="A0A1Z4C3R6"/>
<keyword evidence="1" id="KW-1133">Transmembrane helix</keyword>
<feature type="transmembrane region" description="Helical" evidence="1">
    <location>
        <begin position="31"/>
        <end position="53"/>
    </location>
</feature>
<reference evidence="2 3" key="1">
    <citation type="submission" date="2017-06" db="EMBL/GenBank/DDBJ databases">
        <title>Genome Sequencing of the methanotroph Methylovulum psychrotolerants str. HV10-M2 isolated from a high-altitude environment.</title>
        <authorList>
            <person name="Mateos-Rivera A."/>
        </authorList>
    </citation>
    <scope>NUCLEOTIDE SEQUENCE [LARGE SCALE GENOMIC DNA]</scope>
    <source>
        <strain evidence="2 3">HV10_M2</strain>
    </source>
</reference>
<protein>
    <submittedName>
        <fullName evidence="2">Uncharacterized protein</fullName>
    </submittedName>
</protein>
<keyword evidence="1" id="KW-0812">Transmembrane</keyword>
<gene>
    <name evidence="2" type="ORF">CEK71_19930</name>
</gene>